<reference evidence="1" key="1">
    <citation type="submission" date="2023-03" db="EMBL/GenBank/DDBJ databases">
        <title>Massive genome expansion in bonnet fungi (Mycena s.s.) driven by repeated elements and novel gene families across ecological guilds.</title>
        <authorList>
            <consortium name="Lawrence Berkeley National Laboratory"/>
            <person name="Harder C.B."/>
            <person name="Miyauchi S."/>
            <person name="Viragh M."/>
            <person name="Kuo A."/>
            <person name="Thoen E."/>
            <person name="Andreopoulos B."/>
            <person name="Lu D."/>
            <person name="Skrede I."/>
            <person name="Drula E."/>
            <person name="Henrissat B."/>
            <person name="Morin E."/>
            <person name="Kohler A."/>
            <person name="Barry K."/>
            <person name="LaButti K."/>
            <person name="Morin E."/>
            <person name="Salamov A."/>
            <person name="Lipzen A."/>
            <person name="Mereny Z."/>
            <person name="Hegedus B."/>
            <person name="Baldrian P."/>
            <person name="Stursova M."/>
            <person name="Weitz H."/>
            <person name="Taylor A."/>
            <person name="Grigoriev I.V."/>
            <person name="Nagy L.G."/>
            <person name="Martin F."/>
            <person name="Kauserud H."/>
        </authorList>
    </citation>
    <scope>NUCLEOTIDE SEQUENCE</scope>
    <source>
        <strain evidence="1">CBHHK188m</strain>
    </source>
</reference>
<dbReference type="EMBL" id="JARJLG010000080">
    <property type="protein sequence ID" value="KAJ7750941.1"/>
    <property type="molecule type" value="Genomic_DNA"/>
</dbReference>
<protein>
    <submittedName>
        <fullName evidence="1">Uncharacterized protein</fullName>
    </submittedName>
</protein>
<sequence>IDGSTNPFMHLDREPEFIILRCLHLSTNNYGELIMFLLRCNMVSKNIGFGQVAKYMMLRIT</sequence>
<name>A0AAD7IY33_9AGAR</name>
<dbReference type="Proteomes" id="UP001215280">
    <property type="component" value="Unassembled WGS sequence"/>
</dbReference>
<gene>
    <name evidence="1" type="ORF">DFH07DRAFT_745859</name>
</gene>
<evidence type="ECO:0000313" key="1">
    <source>
        <dbReference type="EMBL" id="KAJ7750941.1"/>
    </source>
</evidence>
<accession>A0AAD7IY33</accession>
<comment type="caution">
    <text evidence="1">The sequence shown here is derived from an EMBL/GenBank/DDBJ whole genome shotgun (WGS) entry which is preliminary data.</text>
</comment>
<keyword evidence="2" id="KW-1185">Reference proteome</keyword>
<dbReference type="AlphaFoldDB" id="A0AAD7IY33"/>
<feature type="non-terminal residue" evidence="1">
    <location>
        <position position="1"/>
    </location>
</feature>
<evidence type="ECO:0000313" key="2">
    <source>
        <dbReference type="Proteomes" id="UP001215280"/>
    </source>
</evidence>
<organism evidence="1 2">
    <name type="scientific">Mycena maculata</name>
    <dbReference type="NCBI Taxonomy" id="230809"/>
    <lineage>
        <taxon>Eukaryota</taxon>
        <taxon>Fungi</taxon>
        <taxon>Dikarya</taxon>
        <taxon>Basidiomycota</taxon>
        <taxon>Agaricomycotina</taxon>
        <taxon>Agaricomycetes</taxon>
        <taxon>Agaricomycetidae</taxon>
        <taxon>Agaricales</taxon>
        <taxon>Marasmiineae</taxon>
        <taxon>Mycenaceae</taxon>
        <taxon>Mycena</taxon>
    </lineage>
</organism>
<proteinExistence type="predicted"/>